<dbReference type="Pfam" id="PF12698">
    <property type="entry name" value="ABC2_membrane_3"/>
    <property type="match status" value="2"/>
</dbReference>
<evidence type="ECO:0000256" key="2">
    <source>
        <dbReference type="ARBA" id="ARBA00022692"/>
    </source>
</evidence>
<dbReference type="InterPro" id="IPR051328">
    <property type="entry name" value="T7SS_ABC-Transporter"/>
</dbReference>
<protein>
    <submittedName>
        <fullName evidence="7">YhgE/Pip domain-containing protein</fullName>
    </submittedName>
</protein>
<evidence type="ECO:0000313" key="8">
    <source>
        <dbReference type="Proteomes" id="UP001398420"/>
    </source>
</evidence>
<keyword evidence="8" id="KW-1185">Reference proteome</keyword>
<feature type="transmembrane region" description="Helical" evidence="5">
    <location>
        <begin position="16"/>
        <end position="38"/>
    </location>
</feature>
<keyword evidence="4 5" id="KW-0472">Membrane</keyword>
<sequence>MIKAEWTKIFKNKMMLISLVAILFVPIIYAGMFLWSFWDPYGHLDRLPVAVVNQDRGATVDGKKLKLGDELTDELLDKKNLNFKVVSEKEAEKGMEDRTYYMTIRIPKDFSKNAGTLLEDKPEKLKIKYTPNEGINFLGSQIGKSAIETIRTEVNEEVSKTYAEQLFKNIAKLGDGFQEGSDGAKKLKNGAGKLKDGANELKDGIISAEDGASQLNDGALSAKDGAGRLSTGIASAAKGATQLGDGALSAKDGASQLNNGISSASDGSTQLQSGSQQLKDGTATLVSGLENNTSNIQALNNGAQAVNDGVGSLQKGLGALANGSQSVSDGVTALVDGLGALPQTVSKLQNGVSGINDGAAKVAAGTKNVADGTAALEQQIAALEIPEEQKAVLLATAKQVSAGAKATSDGAASLSSNTAVLNSEVSKVQVPEAGDLSKLKSGAAQVAEGAATASDQVKNKLKPGTTELAAGTEKLEQNWGSSVAGAKKLDEGAGSLNTGISSLNNGLSKLQTGSNSLVSGLGELSNGAFKLTDGMGQLQTGSTSLVAGLGKLSNGTTSLLSGTLKLEDGSGQLADGTQDLQNGAKTLQTKLGDASSDVADIHATNKTYNMVSNPVEVDKKAINHVENYGTGFAPYFISMGLLVGGIVVTVIFSIVHPAIRPTNGTSWFLSKTSVLAVVGLLQSVIVVSLVKLFLGIEVQNLGAVFLLALVASYTFMAIIQMFVTLFNDVGRYIVLVLMVMQLTSSAGTFPLELIPEPLQALNKFMPMTYTIQAFKAAISTGDFDFYWKNIAVLGSIIVVCLLVTFGYFQLLFKKRYSGTPTEETQA</sequence>
<feature type="transmembrane region" description="Helical" evidence="5">
    <location>
        <begin position="702"/>
        <end position="725"/>
    </location>
</feature>
<dbReference type="Gene3D" id="1.10.287.950">
    <property type="entry name" value="Methyl-accepting chemotaxis protein"/>
    <property type="match status" value="2"/>
</dbReference>
<feature type="transmembrane region" description="Helical" evidence="5">
    <location>
        <begin position="732"/>
        <end position="751"/>
    </location>
</feature>
<reference evidence="7 8" key="1">
    <citation type="submission" date="2024-04" db="EMBL/GenBank/DDBJ databases">
        <authorList>
            <person name="Wu Y.S."/>
            <person name="Zhang L."/>
        </authorList>
    </citation>
    <scope>NUCLEOTIDE SEQUENCE [LARGE SCALE GENOMIC DNA]</scope>
    <source>
        <strain evidence="7 8">KG-01</strain>
    </source>
</reference>
<evidence type="ECO:0000256" key="3">
    <source>
        <dbReference type="ARBA" id="ARBA00022989"/>
    </source>
</evidence>
<feature type="transmembrane region" description="Helical" evidence="5">
    <location>
        <begin position="632"/>
        <end position="654"/>
    </location>
</feature>
<accession>A0ABU9LJS5</accession>
<evidence type="ECO:0000256" key="1">
    <source>
        <dbReference type="ARBA" id="ARBA00004141"/>
    </source>
</evidence>
<proteinExistence type="predicted"/>
<dbReference type="Gene3D" id="3.40.1710.10">
    <property type="entry name" value="abc type-2 transporter like domain"/>
    <property type="match status" value="1"/>
</dbReference>
<keyword evidence="3 5" id="KW-1133">Transmembrane helix</keyword>
<keyword evidence="2 5" id="KW-0812">Transmembrane</keyword>
<organism evidence="7 8">
    <name type="scientific">Kurthia gibsonii</name>
    <dbReference type="NCBI Taxonomy" id="33946"/>
    <lineage>
        <taxon>Bacteria</taxon>
        <taxon>Bacillati</taxon>
        <taxon>Bacillota</taxon>
        <taxon>Bacilli</taxon>
        <taxon>Bacillales</taxon>
        <taxon>Caryophanaceae</taxon>
        <taxon>Kurthia</taxon>
    </lineage>
</organism>
<name>A0ABU9LJS5_9BACL</name>
<dbReference type="NCBIfam" id="TIGR03057">
    <property type="entry name" value="xxxLxxG_by_4"/>
    <property type="match status" value="6"/>
</dbReference>
<dbReference type="InterPro" id="IPR023908">
    <property type="entry name" value="xxxLxxG_rpt"/>
</dbReference>
<gene>
    <name evidence="7" type="ORF">AAF454_07655</name>
</gene>
<dbReference type="PANTHER" id="PTHR43077">
    <property type="entry name" value="TRANSPORT PERMEASE YVFS-RELATED"/>
    <property type="match status" value="1"/>
</dbReference>
<dbReference type="Proteomes" id="UP001398420">
    <property type="component" value="Unassembled WGS sequence"/>
</dbReference>
<dbReference type="PANTHER" id="PTHR43077:SF5">
    <property type="entry name" value="PHAGE INFECTION PROTEIN"/>
    <property type="match status" value="1"/>
</dbReference>
<evidence type="ECO:0000256" key="5">
    <source>
        <dbReference type="SAM" id="Phobius"/>
    </source>
</evidence>
<evidence type="ECO:0000256" key="4">
    <source>
        <dbReference type="ARBA" id="ARBA00023136"/>
    </source>
</evidence>
<dbReference type="InterPro" id="IPR017500">
    <property type="entry name" value="Phage_infect_YhgE_N"/>
</dbReference>
<feature type="transmembrane region" description="Helical" evidence="5">
    <location>
        <begin position="790"/>
        <end position="812"/>
    </location>
</feature>
<feature type="transmembrane region" description="Helical" evidence="5">
    <location>
        <begin position="674"/>
        <end position="696"/>
    </location>
</feature>
<dbReference type="EMBL" id="JBCEWA010000005">
    <property type="protein sequence ID" value="MEL5988280.1"/>
    <property type="molecule type" value="Genomic_DNA"/>
</dbReference>
<feature type="domain" description="ABC-2 type transporter transmembrane" evidence="6">
    <location>
        <begin position="19"/>
        <end position="156"/>
    </location>
</feature>
<dbReference type="NCBIfam" id="TIGR03061">
    <property type="entry name" value="pip_yhgE_Nterm"/>
    <property type="match status" value="1"/>
</dbReference>
<comment type="subcellular location">
    <subcellularLocation>
        <location evidence="1">Membrane</location>
        <topology evidence="1">Multi-pass membrane protein</topology>
    </subcellularLocation>
</comment>
<evidence type="ECO:0000259" key="6">
    <source>
        <dbReference type="Pfam" id="PF12698"/>
    </source>
</evidence>
<evidence type="ECO:0000313" key="7">
    <source>
        <dbReference type="EMBL" id="MEL5988280.1"/>
    </source>
</evidence>
<feature type="domain" description="ABC-2 type transporter transmembrane" evidence="6">
    <location>
        <begin position="578"/>
        <end position="804"/>
    </location>
</feature>
<dbReference type="InterPro" id="IPR017501">
    <property type="entry name" value="Phage_infect_YhgE_C"/>
</dbReference>
<comment type="caution">
    <text evidence="7">The sequence shown here is derived from an EMBL/GenBank/DDBJ whole genome shotgun (WGS) entry which is preliminary data.</text>
</comment>
<dbReference type="RefSeq" id="WP_342302904.1">
    <property type="nucleotide sequence ID" value="NZ_JBANCH010000006.1"/>
</dbReference>
<dbReference type="NCBIfam" id="TIGR03062">
    <property type="entry name" value="pip_yhgE_Cterm"/>
    <property type="match status" value="1"/>
</dbReference>
<dbReference type="InterPro" id="IPR013525">
    <property type="entry name" value="ABC2_TM"/>
</dbReference>